<evidence type="ECO:0000256" key="1">
    <source>
        <dbReference type="ARBA" id="ARBA00007491"/>
    </source>
</evidence>
<protein>
    <recommendedName>
        <fullName evidence="2">Enhancer of rudimentary homolog</fullName>
    </recommendedName>
</protein>
<dbReference type="Gene3D" id="3.30.2260.10">
    <property type="entry name" value="Enhancer of rudimentary"/>
    <property type="match status" value="1"/>
</dbReference>
<gene>
    <name evidence="3" type="ORF">A3770_02p17920</name>
</gene>
<dbReference type="PANTHER" id="PTHR12373">
    <property type="entry name" value="ENHANCER OF RUDIMENTARY ERH"/>
    <property type="match status" value="1"/>
</dbReference>
<dbReference type="Proteomes" id="UP000316726">
    <property type="component" value="Chromosome 2"/>
</dbReference>
<evidence type="ECO:0000313" key="4">
    <source>
        <dbReference type="Proteomes" id="UP000316726"/>
    </source>
</evidence>
<dbReference type="Pfam" id="PF01133">
    <property type="entry name" value="ER"/>
    <property type="match status" value="1"/>
</dbReference>
<dbReference type="EMBL" id="CP031035">
    <property type="protein sequence ID" value="QDZ19274.1"/>
    <property type="molecule type" value="Genomic_DNA"/>
</dbReference>
<sequence>MERKHTIVLLQPASNKATRTYMDFETVSSAMDGICKMFEKKLKELNPTVSTLSYEIEDLNRYIDSLPQLVALVQGQNNAYTPQDKEWIKKRIYVHLRNQAS</sequence>
<accession>A0A5B8MGR8</accession>
<keyword evidence="4" id="KW-1185">Reference proteome</keyword>
<dbReference type="SUPFAM" id="SSF143875">
    <property type="entry name" value="ERH-like"/>
    <property type="match status" value="1"/>
</dbReference>
<dbReference type="STRING" id="1764295.A0A5B8MGR8"/>
<dbReference type="OrthoDB" id="7887808at2759"/>
<dbReference type="InterPro" id="IPR000781">
    <property type="entry name" value="ERH"/>
</dbReference>
<proteinExistence type="inferred from homology"/>
<name>A0A5B8MGR8_9CHLO</name>
<dbReference type="PANTHER" id="PTHR12373:SF0">
    <property type="entry name" value="ENHANCER OF RUDIMENTARY HOMOLOG"/>
    <property type="match status" value="1"/>
</dbReference>
<dbReference type="InterPro" id="IPR035912">
    <property type="entry name" value="EHR_sf"/>
</dbReference>
<evidence type="ECO:0000313" key="3">
    <source>
        <dbReference type="EMBL" id="QDZ19274.1"/>
    </source>
</evidence>
<keyword evidence="2" id="KW-0131">Cell cycle</keyword>
<dbReference type="AlphaFoldDB" id="A0A5B8MGR8"/>
<comment type="similarity">
    <text evidence="1 2">Belongs to the E(R) family.</text>
</comment>
<evidence type="ECO:0000256" key="2">
    <source>
        <dbReference type="PIRNR" id="PIRNR016393"/>
    </source>
</evidence>
<dbReference type="PIRSF" id="PIRSF016393">
    <property type="entry name" value="Enh_rudimentary"/>
    <property type="match status" value="1"/>
</dbReference>
<organism evidence="3 4">
    <name type="scientific">Chloropicon primus</name>
    <dbReference type="NCBI Taxonomy" id="1764295"/>
    <lineage>
        <taxon>Eukaryota</taxon>
        <taxon>Viridiplantae</taxon>
        <taxon>Chlorophyta</taxon>
        <taxon>Chloropicophyceae</taxon>
        <taxon>Chloropicales</taxon>
        <taxon>Chloropicaceae</taxon>
        <taxon>Chloropicon</taxon>
    </lineage>
</organism>
<reference evidence="3 4" key="1">
    <citation type="submission" date="2018-07" db="EMBL/GenBank/DDBJ databases">
        <title>The complete nuclear genome of the prasinophyte Chloropicon primus (CCMP1205).</title>
        <authorList>
            <person name="Pombert J.-F."/>
            <person name="Otis C."/>
            <person name="Turmel M."/>
            <person name="Lemieux C."/>
        </authorList>
    </citation>
    <scope>NUCLEOTIDE SEQUENCE [LARGE SCALE GENOMIC DNA]</scope>
    <source>
        <strain evidence="3 4">CCMP1205</strain>
    </source>
</reference>
<comment type="function">
    <text evidence="2">May have a role in the cell cycle.</text>
</comment>